<organism evidence="2 3">
    <name type="scientific">Bombardia bombarda</name>
    <dbReference type="NCBI Taxonomy" id="252184"/>
    <lineage>
        <taxon>Eukaryota</taxon>
        <taxon>Fungi</taxon>
        <taxon>Dikarya</taxon>
        <taxon>Ascomycota</taxon>
        <taxon>Pezizomycotina</taxon>
        <taxon>Sordariomycetes</taxon>
        <taxon>Sordariomycetidae</taxon>
        <taxon>Sordariales</taxon>
        <taxon>Lasiosphaeriaceae</taxon>
        <taxon>Bombardia</taxon>
    </lineage>
</organism>
<dbReference type="Proteomes" id="UP001174934">
    <property type="component" value="Unassembled WGS sequence"/>
</dbReference>
<keyword evidence="1" id="KW-0812">Transmembrane</keyword>
<protein>
    <submittedName>
        <fullName evidence="2">Uncharacterized protein</fullName>
    </submittedName>
</protein>
<reference evidence="2" key="1">
    <citation type="submission" date="2023-06" db="EMBL/GenBank/DDBJ databases">
        <title>Genome-scale phylogeny and comparative genomics of the fungal order Sordariales.</title>
        <authorList>
            <consortium name="Lawrence Berkeley National Laboratory"/>
            <person name="Hensen N."/>
            <person name="Bonometti L."/>
            <person name="Westerberg I."/>
            <person name="Brannstrom I.O."/>
            <person name="Guillou S."/>
            <person name="Cros-Aarteil S."/>
            <person name="Calhoun S."/>
            <person name="Haridas S."/>
            <person name="Kuo A."/>
            <person name="Mondo S."/>
            <person name="Pangilinan J."/>
            <person name="Riley R."/>
            <person name="LaButti K."/>
            <person name="Andreopoulos B."/>
            <person name="Lipzen A."/>
            <person name="Chen C."/>
            <person name="Yanf M."/>
            <person name="Daum C."/>
            <person name="Ng V."/>
            <person name="Clum A."/>
            <person name="Steindorff A."/>
            <person name="Ohm R."/>
            <person name="Martin F."/>
            <person name="Silar P."/>
            <person name="Natvig D."/>
            <person name="Lalanne C."/>
            <person name="Gautier V."/>
            <person name="Ament-velasquez S.L."/>
            <person name="Kruys A."/>
            <person name="Hutchinson M.I."/>
            <person name="Powell A.J."/>
            <person name="Barry K."/>
            <person name="Miller A.N."/>
            <person name="Grigoriev I.V."/>
            <person name="Debuchy R."/>
            <person name="Gladieux P."/>
            <person name="Thoren M.H."/>
            <person name="Johannesson H."/>
        </authorList>
    </citation>
    <scope>NUCLEOTIDE SEQUENCE</scope>
    <source>
        <strain evidence="2">SMH3391-2</strain>
    </source>
</reference>
<sequence length="75" mass="8756">MAEHIMYHITHSNHIGYWIGGYYYYWSVGWSVYLDICCLLSLLSSIALHYSLYICSFVAFLFGLCVFYCSVDCTQ</sequence>
<keyword evidence="3" id="KW-1185">Reference proteome</keyword>
<evidence type="ECO:0000313" key="2">
    <source>
        <dbReference type="EMBL" id="KAK0634806.1"/>
    </source>
</evidence>
<accession>A0AA40CDH1</accession>
<comment type="caution">
    <text evidence="2">The sequence shown here is derived from an EMBL/GenBank/DDBJ whole genome shotgun (WGS) entry which is preliminary data.</text>
</comment>
<keyword evidence="1" id="KW-1133">Transmembrane helix</keyword>
<evidence type="ECO:0000256" key="1">
    <source>
        <dbReference type="SAM" id="Phobius"/>
    </source>
</evidence>
<feature type="transmembrane region" description="Helical" evidence="1">
    <location>
        <begin position="50"/>
        <end position="71"/>
    </location>
</feature>
<dbReference type="EMBL" id="JAULSR010000001">
    <property type="protein sequence ID" value="KAK0634806.1"/>
    <property type="molecule type" value="Genomic_DNA"/>
</dbReference>
<feature type="transmembrane region" description="Helical" evidence="1">
    <location>
        <begin position="21"/>
        <end position="44"/>
    </location>
</feature>
<gene>
    <name evidence="2" type="ORF">B0T17DRAFT_514365</name>
</gene>
<evidence type="ECO:0000313" key="3">
    <source>
        <dbReference type="Proteomes" id="UP001174934"/>
    </source>
</evidence>
<proteinExistence type="predicted"/>
<name>A0AA40CDH1_9PEZI</name>
<dbReference type="AlphaFoldDB" id="A0AA40CDH1"/>
<keyword evidence="1" id="KW-0472">Membrane</keyword>